<reference evidence="3" key="2">
    <citation type="submission" date="2022-06" db="UniProtKB">
        <authorList>
            <consortium name="EnsemblMetazoa"/>
        </authorList>
    </citation>
    <scope>IDENTIFICATION</scope>
    <source>
        <strain evidence="3">PS312</strain>
    </source>
</reference>
<accession>A0A8R1YUW7</accession>
<dbReference type="InterPro" id="IPR052823">
    <property type="entry name" value="SXP/RAL-2_related"/>
</dbReference>
<dbReference type="InterPro" id="IPR003677">
    <property type="entry name" value="ANIS5_cation-bd"/>
</dbReference>
<dbReference type="AlphaFoldDB" id="A0A2A6CIS6"/>
<feature type="chain" id="PRO_5043792130" evidence="2">
    <location>
        <begin position="17"/>
        <end position="470"/>
    </location>
</feature>
<accession>A0A2A6CIS6</accession>
<evidence type="ECO:0000256" key="1">
    <source>
        <dbReference type="SAM" id="MobiDB-lite"/>
    </source>
</evidence>
<sequence>MRVFTICLLFLPIITSQKWLRTNLIDESYEDSPRERGRLNIPIMSHEKNGDGRLDTPSKEIPSQLINRGSENRRDTDDKKVPFPIPFFLRRVSQQAKNEFFQIFQVIFLSKQKQIEAMNAWAKKYKVESEVKDFERRVEESRLSLEEDISSTINSLPDAFQKLAEDLSPTTFSTLLFIVHNVIRRNVASIQESNENSNLMNIQDDQPFGIKEQERRNSFEPKIPFPSPFGLNRRDQRSFGPGPSGPWVPERRDDRPFPFPFGPDRRDQRPFGPGPSGPWCPERRDDRPFSFPFGSDRRDQRPFGPGPSGPWGTERRDDRPSPFPFGPDRRDQRPFGPGPSGPWGPERRDDRPFPFPFGPDRRDQRLFGPGPSGPWGPERRDDRPFPFPFGPDRRDQGPFLPPFFENGPSKTVISGFDSNPSIGDIEKKLEALPIRSDYSFLLSPSKNSSQIRPIPSPICDVDGLFMTISL</sequence>
<dbReference type="PANTHER" id="PTHR21593:SF36">
    <property type="entry name" value="DUF148 DOMAIN-CONTAINING PROTEIN-RELATED"/>
    <property type="match status" value="1"/>
</dbReference>
<gene>
    <name evidence="3" type="primary">WBGene00278289</name>
</gene>
<evidence type="ECO:0000256" key="2">
    <source>
        <dbReference type="SAM" id="SignalP"/>
    </source>
</evidence>
<dbReference type="Pfam" id="PF02520">
    <property type="entry name" value="ANIS5_cation-bd"/>
    <property type="match status" value="1"/>
</dbReference>
<proteinExistence type="predicted"/>
<evidence type="ECO:0000313" key="4">
    <source>
        <dbReference type="Proteomes" id="UP000005239"/>
    </source>
</evidence>
<name>A0A2A6CIS6_PRIPA</name>
<dbReference type="Proteomes" id="UP000005239">
    <property type="component" value="Unassembled WGS sequence"/>
</dbReference>
<dbReference type="PANTHER" id="PTHR21593">
    <property type="entry name" value="PRION-LIKE- Q/N-RICH -DOMAIN-BEARING PROTEIN PROTEIN"/>
    <property type="match status" value="1"/>
</dbReference>
<reference evidence="4" key="1">
    <citation type="journal article" date="2008" name="Nat. Genet.">
        <title>The Pristionchus pacificus genome provides a unique perspective on nematode lifestyle and parasitism.</title>
        <authorList>
            <person name="Dieterich C."/>
            <person name="Clifton S.W."/>
            <person name="Schuster L.N."/>
            <person name="Chinwalla A."/>
            <person name="Delehaunty K."/>
            <person name="Dinkelacker I."/>
            <person name="Fulton L."/>
            <person name="Fulton R."/>
            <person name="Godfrey J."/>
            <person name="Minx P."/>
            <person name="Mitreva M."/>
            <person name="Roeseler W."/>
            <person name="Tian H."/>
            <person name="Witte H."/>
            <person name="Yang S.P."/>
            <person name="Wilson R.K."/>
            <person name="Sommer R.J."/>
        </authorList>
    </citation>
    <scope>NUCLEOTIDE SEQUENCE [LARGE SCALE GENOMIC DNA]</scope>
    <source>
        <strain evidence="4">PS312</strain>
    </source>
</reference>
<keyword evidence="2" id="KW-0732">Signal</keyword>
<protein>
    <submittedName>
        <fullName evidence="3">DUF148 domain-containing protein</fullName>
    </submittedName>
</protein>
<feature type="compositionally biased region" description="Basic and acidic residues" evidence="1">
    <location>
        <begin position="45"/>
        <end position="58"/>
    </location>
</feature>
<keyword evidence="4" id="KW-1185">Reference proteome</keyword>
<evidence type="ECO:0000313" key="3">
    <source>
        <dbReference type="EnsemblMetazoa" id="PPA39920.1"/>
    </source>
</evidence>
<feature type="region of interest" description="Disordered" evidence="1">
    <location>
        <begin position="44"/>
        <end position="78"/>
    </location>
</feature>
<feature type="signal peptide" evidence="2">
    <location>
        <begin position="1"/>
        <end position="16"/>
    </location>
</feature>
<organism evidence="3 4">
    <name type="scientific">Pristionchus pacificus</name>
    <name type="common">Parasitic nematode worm</name>
    <dbReference type="NCBI Taxonomy" id="54126"/>
    <lineage>
        <taxon>Eukaryota</taxon>
        <taxon>Metazoa</taxon>
        <taxon>Ecdysozoa</taxon>
        <taxon>Nematoda</taxon>
        <taxon>Chromadorea</taxon>
        <taxon>Rhabditida</taxon>
        <taxon>Rhabditina</taxon>
        <taxon>Diplogasteromorpha</taxon>
        <taxon>Diplogasteroidea</taxon>
        <taxon>Neodiplogasteridae</taxon>
        <taxon>Pristionchus</taxon>
    </lineage>
</organism>
<dbReference type="EnsemblMetazoa" id="PPA39920.1">
    <property type="protein sequence ID" value="PPA39920.1"/>
    <property type="gene ID" value="WBGene00278289"/>
</dbReference>
<feature type="region of interest" description="Disordered" evidence="1">
    <location>
        <begin position="219"/>
        <end position="406"/>
    </location>
</feature>